<reference evidence="2 3" key="1">
    <citation type="submission" date="2019-10" db="EMBL/GenBank/DDBJ databases">
        <title>Georgenia wutianyii sp. nov. and Georgenia yuyongxinii sp. nov. isolated from plateau pika (Ochotona curzoniae) in the Qinghai-Tibet plateau of China.</title>
        <authorList>
            <person name="Tian Z."/>
        </authorList>
    </citation>
    <scope>NUCLEOTIDE SEQUENCE [LARGE SCALE GENOMIC DNA]</scope>
    <source>
        <strain evidence="2 3">JCM 19765</strain>
    </source>
</reference>
<gene>
    <name evidence="2" type="ORF">GB881_02340</name>
</gene>
<dbReference type="InterPro" id="IPR024747">
    <property type="entry name" value="Pyridox_Oxase-rel"/>
</dbReference>
<evidence type="ECO:0000313" key="3">
    <source>
        <dbReference type="Proteomes" id="UP000437709"/>
    </source>
</evidence>
<protein>
    <recommendedName>
        <fullName evidence="4">Pyridoxamine 5'-phosphate oxidase family protein</fullName>
    </recommendedName>
</protein>
<proteinExistence type="predicted"/>
<dbReference type="EMBL" id="WHPC01000004">
    <property type="protein sequence ID" value="MPV35901.1"/>
    <property type="molecule type" value="Genomic_DNA"/>
</dbReference>
<comment type="caution">
    <text evidence="2">The sequence shown here is derived from an EMBL/GenBank/DDBJ whole genome shotgun (WGS) entry which is preliminary data.</text>
</comment>
<dbReference type="Gene3D" id="2.30.110.10">
    <property type="entry name" value="Electron Transport, Fmn-binding Protein, Chain A"/>
    <property type="match status" value="1"/>
</dbReference>
<dbReference type="SUPFAM" id="SSF50475">
    <property type="entry name" value="FMN-binding split barrel"/>
    <property type="match status" value="1"/>
</dbReference>
<sequence length="206" mass="21826">MEGAGSDGDVTRRKVRMSRLGNATHSTCRRRLKEPVRDGTKDSRPVPLAGDNGGCGPPSRSGPEGPAAEGDDMRDDAQLEVLSVDECRRLLAEALVGWLAFCDGDRPALAPVNYIVHLGEIVARSDYGAKLAAAAHDRLMSLGVGGIDAQTRTGWSVQVTGRARLLGDDLVNPDLPEPDSWAVDGPGVRIGIPIEEISGRRVVRAG</sequence>
<dbReference type="Pfam" id="PF12900">
    <property type="entry name" value="Pyridox_ox_2"/>
    <property type="match status" value="1"/>
</dbReference>
<dbReference type="OrthoDB" id="7062584at2"/>
<evidence type="ECO:0008006" key="4">
    <source>
        <dbReference type="Google" id="ProtNLM"/>
    </source>
</evidence>
<evidence type="ECO:0000256" key="1">
    <source>
        <dbReference type="SAM" id="MobiDB-lite"/>
    </source>
</evidence>
<keyword evidence="3" id="KW-1185">Reference proteome</keyword>
<dbReference type="Proteomes" id="UP000437709">
    <property type="component" value="Unassembled WGS sequence"/>
</dbReference>
<accession>A0A6N7EEV4</accession>
<feature type="compositionally biased region" description="Basic and acidic residues" evidence="1">
    <location>
        <begin position="33"/>
        <end position="44"/>
    </location>
</feature>
<evidence type="ECO:0000313" key="2">
    <source>
        <dbReference type="EMBL" id="MPV35901.1"/>
    </source>
</evidence>
<dbReference type="InterPro" id="IPR012349">
    <property type="entry name" value="Split_barrel_FMN-bd"/>
</dbReference>
<feature type="region of interest" description="Disordered" evidence="1">
    <location>
        <begin position="1"/>
        <end position="72"/>
    </location>
</feature>
<dbReference type="AlphaFoldDB" id="A0A6N7EEV4"/>
<organism evidence="2 3">
    <name type="scientific">Georgenia subflava</name>
    <dbReference type="NCBI Taxonomy" id="1622177"/>
    <lineage>
        <taxon>Bacteria</taxon>
        <taxon>Bacillati</taxon>
        <taxon>Actinomycetota</taxon>
        <taxon>Actinomycetes</taxon>
        <taxon>Micrococcales</taxon>
        <taxon>Bogoriellaceae</taxon>
        <taxon>Georgenia</taxon>
    </lineage>
</organism>
<name>A0A6N7EEV4_9MICO</name>